<dbReference type="STRING" id="76947.GCA_002080435_01673"/>
<dbReference type="PANTHER" id="PTHR30349:SF41">
    <property type="entry name" value="INTEGRASE_RECOMBINASE PROTEIN MJ0367-RELATED"/>
    <property type="match status" value="1"/>
</dbReference>
<organism evidence="6 7">
    <name type="scientific">Sphingobium herbicidovorans (strain ATCC 700291 / DSM 11019 / CCUG 56400 / KCTC 2939 / LMG 18315 / NBRC 16415 / MH)</name>
    <name type="common">Sphingomonas herbicidovorans</name>
    <dbReference type="NCBI Taxonomy" id="1219045"/>
    <lineage>
        <taxon>Bacteria</taxon>
        <taxon>Pseudomonadati</taxon>
        <taxon>Pseudomonadota</taxon>
        <taxon>Alphaproteobacteria</taxon>
        <taxon>Sphingomonadales</taxon>
        <taxon>Sphingomonadaceae</taxon>
        <taxon>Sphingobium</taxon>
    </lineage>
</organism>
<protein>
    <submittedName>
        <fullName evidence="6">Integrase/recombinase</fullName>
    </submittedName>
</protein>
<keyword evidence="4" id="KW-0233">DNA recombination</keyword>
<keyword evidence="2" id="KW-0229">DNA integration</keyword>
<name>A0A086P956_SPHHM</name>
<feature type="domain" description="Tyr recombinase" evidence="5">
    <location>
        <begin position="233"/>
        <end position="436"/>
    </location>
</feature>
<accession>A0A086P956</accession>
<comment type="similarity">
    <text evidence="1">Belongs to the 'phage' integrase family.</text>
</comment>
<dbReference type="PANTHER" id="PTHR30349">
    <property type="entry name" value="PHAGE INTEGRASE-RELATED"/>
    <property type="match status" value="1"/>
</dbReference>
<dbReference type="Gene3D" id="1.10.443.10">
    <property type="entry name" value="Intergrase catalytic core"/>
    <property type="match status" value="1"/>
</dbReference>
<dbReference type="EMBL" id="JFZA02000019">
    <property type="protein sequence ID" value="KFG89924.1"/>
    <property type="molecule type" value="Genomic_DNA"/>
</dbReference>
<comment type="caution">
    <text evidence="6">The sequence shown here is derived from an EMBL/GenBank/DDBJ whole genome shotgun (WGS) entry which is preliminary data.</text>
</comment>
<dbReference type="GO" id="GO:0006310">
    <property type="term" value="P:DNA recombination"/>
    <property type="evidence" value="ECO:0007669"/>
    <property type="project" value="UniProtKB-KW"/>
</dbReference>
<keyword evidence="7" id="KW-1185">Reference proteome</keyword>
<dbReference type="SUPFAM" id="SSF56349">
    <property type="entry name" value="DNA breaking-rejoining enzymes"/>
    <property type="match status" value="1"/>
</dbReference>
<dbReference type="Proteomes" id="UP000024284">
    <property type="component" value="Unassembled WGS sequence"/>
</dbReference>
<dbReference type="PROSITE" id="PS51898">
    <property type="entry name" value="TYR_RECOMBINASE"/>
    <property type="match status" value="1"/>
</dbReference>
<dbReference type="PATRIC" id="fig|1219045.3.peg.2321"/>
<dbReference type="eggNOG" id="COG0582">
    <property type="taxonomic scope" value="Bacteria"/>
</dbReference>
<evidence type="ECO:0000259" key="5">
    <source>
        <dbReference type="PROSITE" id="PS51898"/>
    </source>
</evidence>
<sequence length="454" mass="52627">MTALPNPDRAVITRYLATLRLRSKISHIYYRQVLNGFREVAERHPVIDRSTLEAWLREWGARWHPSTLLHRTRIVDRFLDHLVEVNLIARNPIADLRSEYGVEHSKPIWRALIAPMPDHALAALRRPKPFGSVLGEIMRDHIALMRNRGYRYTTQRAWFLRFDRFLQANPELATKPLAVMLEHWAEAKSTRNHAAECERLKQALAKALRHRDPSLPVRRPNTRPLKEVARHYRKPHIYSPADVQRMLDIARSYPSPRAPLRPMAIYTMLLLAYCAGLRRSEIARLDLGDVDLENGTITIRETKFFKTRILPLPDSVMVELRAYIEDRGRAGGPQYPQSGLFWHDQSNNRYSPAAVSWMLVDILRRAGFKPPSGKTGPRIHDLRHSMVVNRMLQWYRSGINPQDRLPFLATYLGHRDINSTLVYITVTQDLMQEASERFRMIGAACLNITQEARA</sequence>
<evidence type="ECO:0000313" key="6">
    <source>
        <dbReference type="EMBL" id="KFG89924.1"/>
    </source>
</evidence>
<dbReference type="InterPro" id="IPR013762">
    <property type="entry name" value="Integrase-like_cat_sf"/>
</dbReference>
<dbReference type="GO" id="GO:0003677">
    <property type="term" value="F:DNA binding"/>
    <property type="evidence" value="ECO:0007669"/>
    <property type="project" value="UniProtKB-KW"/>
</dbReference>
<dbReference type="OrthoDB" id="5464621at2"/>
<reference evidence="6" key="1">
    <citation type="submission" date="2014-08" db="EMBL/GenBank/DDBJ databases">
        <title>Draft genome sequences of Sphingobium herbicidovorans.</title>
        <authorList>
            <person name="Gan H.M."/>
            <person name="Gan H.Y."/>
            <person name="Savka M.A."/>
        </authorList>
    </citation>
    <scope>NUCLEOTIDE SEQUENCE [LARGE SCALE GENOMIC DNA]</scope>
    <source>
        <strain evidence="6">NBRC 16415</strain>
    </source>
</reference>
<dbReference type="InterPro" id="IPR050090">
    <property type="entry name" value="Tyrosine_recombinase_XerCD"/>
</dbReference>
<dbReference type="Pfam" id="PF00589">
    <property type="entry name" value="Phage_integrase"/>
    <property type="match status" value="1"/>
</dbReference>
<dbReference type="InterPro" id="IPR011010">
    <property type="entry name" value="DNA_brk_join_enz"/>
</dbReference>
<dbReference type="GO" id="GO:0015074">
    <property type="term" value="P:DNA integration"/>
    <property type="evidence" value="ECO:0007669"/>
    <property type="project" value="UniProtKB-KW"/>
</dbReference>
<dbReference type="RefSeq" id="WP_037466136.1">
    <property type="nucleotide sequence ID" value="NZ_BCZD01000062.1"/>
</dbReference>
<evidence type="ECO:0000256" key="3">
    <source>
        <dbReference type="ARBA" id="ARBA00023125"/>
    </source>
</evidence>
<evidence type="ECO:0000313" key="7">
    <source>
        <dbReference type="Proteomes" id="UP000024284"/>
    </source>
</evidence>
<evidence type="ECO:0000256" key="2">
    <source>
        <dbReference type="ARBA" id="ARBA00022908"/>
    </source>
</evidence>
<evidence type="ECO:0000256" key="4">
    <source>
        <dbReference type="ARBA" id="ARBA00023172"/>
    </source>
</evidence>
<evidence type="ECO:0000256" key="1">
    <source>
        <dbReference type="ARBA" id="ARBA00008857"/>
    </source>
</evidence>
<keyword evidence="3" id="KW-0238">DNA-binding</keyword>
<dbReference type="InterPro" id="IPR002104">
    <property type="entry name" value="Integrase_catalytic"/>
</dbReference>
<proteinExistence type="inferred from homology"/>
<dbReference type="AlphaFoldDB" id="A0A086P956"/>
<gene>
    <name evidence="6" type="ORF">BV98_002286</name>
</gene>